<gene>
    <name evidence="1" type="ORF">R1flu_013872</name>
</gene>
<proteinExistence type="predicted"/>
<sequence length="143" mass="16319">MGSLDSNMPLGGFHPSIATDESIGWETIPEGTTKQPTKMPQNMAGHMESPIMPIVKDDNGLPMEVAWAITFNMKISREDFKRYDNAKWVAGKVNIKKFCENQWLIDHWEAWEIQEDGGTLKRSKVRKSFLFYVGLENEGIKID</sequence>
<dbReference type="AlphaFoldDB" id="A0ABD1YEH8"/>
<evidence type="ECO:0000313" key="2">
    <source>
        <dbReference type="Proteomes" id="UP001605036"/>
    </source>
</evidence>
<organism evidence="1 2">
    <name type="scientific">Riccia fluitans</name>
    <dbReference type="NCBI Taxonomy" id="41844"/>
    <lineage>
        <taxon>Eukaryota</taxon>
        <taxon>Viridiplantae</taxon>
        <taxon>Streptophyta</taxon>
        <taxon>Embryophyta</taxon>
        <taxon>Marchantiophyta</taxon>
        <taxon>Marchantiopsida</taxon>
        <taxon>Marchantiidae</taxon>
        <taxon>Marchantiales</taxon>
        <taxon>Ricciaceae</taxon>
        <taxon>Riccia</taxon>
    </lineage>
</organism>
<name>A0ABD1YEH8_9MARC</name>
<dbReference type="EMBL" id="JBHFFA010000004">
    <property type="protein sequence ID" value="KAL2629186.1"/>
    <property type="molecule type" value="Genomic_DNA"/>
</dbReference>
<accession>A0ABD1YEH8</accession>
<protein>
    <submittedName>
        <fullName evidence="1">Uncharacterized protein</fullName>
    </submittedName>
</protein>
<keyword evidence="2" id="KW-1185">Reference proteome</keyword>
<dbReference type="Proteomes" id="UP001605036">
    <property type="component" value="Unassembled WGS sequence"/>
</dbReference>
<evidence type="ECO:0000313" key="1">
    <source>
        <dbReference type="EMBL" id="KAL2629186.1"/>
    </source>
</evidence>
<reference evidence="1 2" key="1">
    <citation type="submission" date="2024-09" db="EMBL/GenBank/DDBJ databases">
        <title>Chromosome-scale assembly of Riccia fluitans.</title>
        <authorList>
            <person name="Paukszto L."/>
            <person name="Sawicki J."/>
            <person name="Karawczyk K."/>
            <person name="Piernik-Szablinska J."/>
            <person name="Szczecinska M."/>
            <person name="Mazdziarz M."/>
        </authorList>
    </citation>
    <scope>NUCLEOTIDE SEQUENCE [LARGE SCALE GENOMIC DNA]</scope>
    <source>
        <strain evidence="1">Rf_01</strain>
        <tissue evidence="1">Aerial parts of the thallus</tissue>
    </source>
</reference>
<comment type="caution">
    <text evidence="1">The sequence shown here is derived from an EMBL/GenBank/DDBJ whole genome shotgun (WGS) entry which is preliminary data.</text>
</comment>